<keyword evidence="2" id="KW-1185">Reference proteome</keyword>
<proteinExistence type="predicted"/>
<dbReference type="Proteomes" id="UP000324222">
    <property type="component" value="Unassembled WGS sequence"/>
</dbReference>
<name>A0A5B7CUM8_PORTR</name>
<evidence type="ECO:0000313" key="1">
    <source>
        <dbReference type="EMBL" id="MPC12404.1"/>
    </source>
</evidence>
<reference evidence="1 2" key="1">
    <citation type="submission" date="2019-05" db="EMBL/GenBank/DDBJ databases">
        <title>Another draft genome of Portunus trituberculatus and its Hox gene families provides insights of decapod evolution.</title>
        <authorList>
            <person name="Jeong J.-H."/>
            <person name="Song I."/>
            <person name="Kim S."/>
            <person name="Choi T."/>
            <person name="Kim D."/>
            <person name="Ryu S."/>
            <person name="Kim W."/>
        </authorList>
    </citation>
    <scope>NUCLEOTIDE SEQUENCE [LARGE SCALE GENOMIC DNA]</scope>
    <source>
        <tissue evidence="1">Muscle</tissue>
    </source>
</reference>
<dbReference type="AlphaFoldDB" id="A0A5B7CUM8"/>
<protein>
    <submittedName>
        <fullName evidence="1">Uncharacterized protein</fullName>
    </submittedName>
</protein>
<dbReference type="EMBL" id="VSRR010000214">
    <property type="protein sequence ID" value="MPC12404.1"/>
    <property type="molecule type" value="Genomic_DNA"/>
</dbReference>
<sequence>MSIAVSSGRFKGVAWLGTLVWHGYNALVTLPCRELSGEASVWQARHSMTPVSVTRDALPRHIPRSLPNVASARFVEYHDCKRHD</sequence>
<evidence type="ECO:0000313" key="2">
    <source>
        <dbReference type="Proteomes" id="UP000324222"/>
    </source>
</evidence>
<gene>
    <name evidence="1" type="ORF">E2C01_005095</name>
</gene>
<comment type="caution">
    <text evidence="1">The sequence shown here is derived from an EMBL/GenBank/DDBJ whole genome shotgun (WGS) entry which is preliminary data.</text>
</comment>
<accession>A0A5B7CUM8</accession>
<organism evidence="1 2">
    <name type="scientific">Portunus trituberculatus</name>
    <name type="common">Swimming crab</name>
    <name type="synonym">Neptunus trituberculatus</name>
    <dbReference type="NCBI Taxonomy" id="210409"/>
    <lineage>
        <taxon>Eukaryota</taxon>
        <taxon>Metazoa</taxon>
        <taxon>Ecdysozoa</taxon>
        <taxon>Arthropoda</taxon>
        <taxon>Crustacea</taxon>
        <taxon>Multicrustacea</taxon>
        <taxon>Malacostraca</taxon>
        <taxon>Eumalacostraca</taxon>
        <taxon>Eucarida</taxon>
        <taxon>Decapoda</taxon>
        <taxon>Pleocyemata</taxon>
        <taxon>Brachyura</taxon>
        <taxon>Eubrachyura</taxon>
        <taxon>Portunoidea</taxon>
        <taxon>Portunidae</taxon>
        <taxon>Portuninae</taxon>
        <taxon>Portunus</taxon>
    </lineage>
</organism>